<feature type="region of interest" description="Disordered" evidence="1">
    <location>
        <begin position="1"/>
        <end position="34"/>
    </location>
</feature>
<dbReference type="PROSITE" id="PS51462">
    <property type="entry name" value="NUDIX"/>
    <property type="match status" value="1"/>
</dbReference>
<dbReference type="PANTHER" id="PTHR10885">
    <property type="entry name" value="ISOPENTENYL-DIPHOSPHATE DELTA-ISOMERASE"/>
    <property type="match status" value="1"/>
</dbReference>
<dbReference type="STRING" id="307507.A0A2V0NZ96"/>
<protein>
    <submittedName>
        <fullName evidence="3">NUDIX hydrolase</fullName>
    </submittedName>
</protein>
<dbReference type="GO" id="GO:0004452">
    <property type="term" value="F:isopentenyl-diphosphate delta-isomerase activity"/>
    <property type="evidence" value="ECO:0007669"/>
    <property type="project" value="TreeGrafter"/>
</dbReference>
<keyword evidence="3" id="KW-0378">Hydrolase</keyword>
<dbReference type="PANTHER" id="PTHR10885:SF20">
    <property type="entry name" value="NUDIX HYDROLASE DOMAIN-CONTAINING PROTEIN"/>
    <property type="match status" value="1"/>
</dbReference>
<dbReference type="GO" id="GO:0005737">
    <property type="term" value="C:cytoplasm"/>
    <property type="evidence" value="ECO:0007669"/>
    <property type="project" value="TreeGrafter"/>
</dbReference>
<gene>
    <name evidence="3" type="ORF">Rsub_05797</name>
</gene>
<keyword evidence="4" id="KW-1185">Reference proteome</keyword>
<dbReference type="InterPro" id="IPR015797">
    <property type="entry name" value="NUDIX_hydrolase-like_dom_sf"/>
</dbReference>
<proteinExistence type="predicted"/>
<accession>A0A2V0NZ96</accession>
<dbReference type="AlphaFoldDB" id="A0A2V0NZ96"/>
<name>A0A2V0NZ96_9CHLO</name>
<dbReference type="EMBL" id="BDRX01000036">
    <property type="protein sequence ID" value="GBF92961.1"/>
    <property type="molecule type" value="Genomic_DNA"/>
</dbReference>
<dbReference type="Proteomes" id="UP000247498">
    <property type="component" value="Unassembled WGS sequence"/>
</dbReference>
<evidence type="ECO:0000256" key="1">
    <source>
        <dbReference type="SAM" id="MobiDB-lite"/>
    </source>
</evidence>
<dbReference type="InParanoid" id="A0A2V0NZ96"/>
<dbReference type="CDD" id="cd04692">
    <property type="entry name" value="NUDIX_Hydrolase"/>
    <property type="match status" value="1"/>
</dbReference>
<evidence type="ECO:0000259" key="2">
    <source>
        <dbReference type="PROSITE" id="PS51462"/>
    </source>
</evidence>
<sequence>MPAAAVLDAPPAPAAPRPRPADADAGAPEAEPEGEVLEIVDDACTVIGRELRGEVHRLGLLHRAVYVWVFDPSGRLLLQRRSWDKKIGPGQWDLSAAEHLSVGETFHQAAERGLREELGISASLPPAPAIPRHLRKVTQQLPDGSCLADCEFVESYRLDGFRGEVKVNEQEVIATRWATLEEVEAEMRAAPDSFTQWAREELPLLPR</sequence>
<dbReference type="OrthoDB" id="510307at2759"/>
<dbReference type="GO" id="GO:0016787">
    <property type="term" value="F:hydrolase activity"/>
    <property type="evidence" value="ECO:0007669"/>
    <property type="project" value="UniProtKB-KW"/>
</dbReference>
<dbReference type="Pfam" id="PF00293">
    <property type="entry name" value="NUDIX"/>
    <property type="match status" value="1"/>
</dbReference>
<dbReference type="SUPFAM" id="SSF55811">
    <property type="entry name" value="Nudix"/>
    <property type="match status" value="1"/>
</dbReference>
<feature type="domain" description="Nudix hydrolase" evidence="2">
    <location>
        <begin position="60"/>
        <end position="200"/>
    </location>
</feature>
<dbReference type="InterPro" id="IPR000086">
    <property type="entry name" value="NUDIX_hydrolase_dom"/>
</dbReference>
<comment type="caution">
    <text evidence="3">The sequence shown here is derived from an EMBL/GenBank/DDBJ whole genome shotgun (WGS) entry which is preliminary data.</text>
</comment>
<dbReference type="Gene3D" id="3.90.79.10">
    <property type="entry name" value="Nucleoside Triphosphate Pyrophosphohydrolase"/>
    <property type="match status" value="1"/>
</dbReference>
<dbReference type="GO" id="GO:0009240">
    <property type="term" value="P:isopentenyl diphosphate biosynthetic process"/>
    <property type="evidence" value="ECO:0007669"/>
    <property type="project" value="TreeGrafter"/>
</dbReference>
<organism evidence="3 4">
    <name type="scientific">Raphidocelis subcapitata</name>
    <dbReference type="NCBI Taxonomy" id="307507"/>
    <lineage>
        <taxon>Eukaryota</taxon>
        <taxon>Viridiplantae</taxon>
        <taxon>Chlorophyta</taxon>
        <taxon>core chlorophytes</taxon>
        <taxon>Chlorophyceae</taxon>
        <taxon>CS clade</taxon>
        <taxon>Sphaeropleales</taxon>
        <taxon>Selenastraceae</taxon>
        <taxon>Raphidocelis</taxon>
    </lineage>
</organism>
<evidence type="ECO:0000313" key="4">
    <source>
        <dbReference type="Proteomes" id="UP000247498"/>
    </source>
</evidence>
<reference evidence="3 4" key="1">
    <citation type="journal article" date="2018" name="Sci. Rep.">
        <title>Raphidocelis subcapitata (=Pseudokirchneriella subcapitata) provides an insight into genome evolution and environmental adaptations in the Sphaeropleales.</title>
        <authorList>
            <person name="Suzuki S."/>
            <person name="Yamaguchi H."/>
            <person name="Nakajima N."/>
            <person name="Kawachi M."/>
        </authorList>
    </citation>
    <scope>NUCLEOTIDE SEQUENCE [LARGE SCALE GENOMIC DNA]</scope>
    <source>
        <strain evidence="3 4">NIES-35</strain>
    </source>
</reference>
<evidence type="ECO:0000313" key="3">
    <source>
        <dbReference type="EMBL" id="GBF92961.1"/>
    </source>
</evidence>